<evidence type="ECO:0000259" key="9">
    <source>
        <dbReference type="PROSITE" id="PS50850"/>
    </source>
</evidence>
<dbReference type="SUPFAM" id="SSF103473">
    <property type="entry name" value="MFS general substrate transporter"/>
    <property type="match status" value="1"/>
</dbReference>
<dbReference type="Gene3D" id="1.20.1250.20">
    <property type="entry name" value="MFS general substrate transporter like domains"/>
    <property type="match status" value="2"/>
</dbReference>
<proteinExistence type="predicted"/>
<dbReference type="PROSITE" id="PS50850">
    <property type="entry name" value="MFS"/>
    <property type="match status" value="1"/>
</dbReference>
<feature type="transmembrane region" description="Helical" evidence="8">
    <location>
        <begin position="268"/>
        <end position="286"/>
    </location>
</feature>
<dbReference type="EMBL" id="VHIR01000017">
    <property type="protein sequence ID" value="TQE42832.1"/>
    <property type="molecule type" value="Genomic_DNA"/>
</dbReference>
<evidence type="ECO:0000256" key="3">
    <source>
        <dbReference type="ARBA" id="ARBA00022475"/>
    </source>
</evidence>
<dbReference type="Pfam" id="PF07690">
    <property type="entry name" value="MFS_1"/>
    <property type="match status" value="1"/>
</dbReference>
<organism evidence="10 11">
    <name type="scientific">Corynebacterium phoceense</name>
    <dbReference type="NCBI Taxonomy" id="1686286"/>
    <lineage>
        <taxon>Bacteria</taxon>
        <taxon>Bacillati</taxon>
        <taxon>Actinomycetota</taxon>
        <taxon>Actinomycetes</taxon>
        <taxon>Mycobacteriales</taxon>
        <taxon>Corynebacteriaceae</taxon>
        <taxon>Corynebacterium</taxon>
    </lineage>
</organism>
<accession>A0A540R520</accession>
<dbReference type="GO" id="GO:0005886">
    <property type="term" value="C:plasma membrane"/>
    <property type="evidence" value="ECO:0007669"/>
    <property type="project" value="UniProtKB-SubCell"/>
</dbReference>
<sequence>MRYSACMTNSASHRGEGASGSAHRAAGDEVADPSGTRWQRAAIHLGGFVGPFVGQSISVVLPEFSRSFGISVSLAALTITAYTFPFAVAMLFSGRLVRGFSPSKVVLVAFAVICAGAVGLMLAPTWWIFLTIFVIMAIANAFTTPVLQGIVKRITPDHELGTALGTFTAMQSLGVFSAPLLAGAAALISWRLTYLVVIASVVFIFLVRVPMLTPAPRRVAGDNERVRWGYMSVHMLTFLILGAGVVGMPFAVSLLAAERFDLGSAGRGAVVMCGGLAAFIFSRFIGRAVDALGVARSLALGLGSVIAGLLCVPLSSHPIVIAVAWALALVGMQAVQIIINMLVLRSPGGTELLSTVLAFRFFGAALAPVVMMPVFTASHYAAFWIPAAGAVIALGLQLAVARRAAARRAS</sequence>
<feature type="region of interest" description="Disordered" evidence="7">
    <location>
        <begin position="1"/>
        <end position="32"/>
    </location>
</feature>
<dbReference type="AlphaFoldDB" id="A0A540R520"/>
<evidence type="ECO:0000256" key="1">
    <source>
        <dbReference type="ARBA" id="ARBA00004651"/>
    </source>
</evidence>
<protein>
    <submittedName>
        <fullName evidence="10">MFS transporter</fullName>
    </submittedName>
</protein>
<dbReference type="GO" id="GO:0022857">
    <property type="term" value="F:transmembrane transporter activity"/>
    <property type="evidence" value="ECO:0007669"/>
    <property type="project" value="InterPro"/>
</dbReference>
<feature type="transmembrane region" description="Helical" evidence="8">
    <location>
        <begin position="194"/>
        <end position="212"/>
    </location>
</feature>
<feature type="transmembrane region" description="Helical" evidence="8">
    <location>
        <begin position="105"/>
        <end position="122"/>
    </location>
</feature>
<evidence type="ECO:0000313" key="11">
    <source>
        <dbReference type="Proteomes" id="UP000318080"/>
    </source>
</evidence>
<keyword evidence="4 8" id="KW-0812">Transmembrane</keyword>
<evidence type="ECO:0000256" key="8">
    <source>
        <dbReference type="SAM" id="Phobius"/>
    </source>
</evidence>
<feature type="transmembrane region" description="Helical" evidence="8">
    <location>
        <begin position="163"/>
        <end position="188"/>
    </location>
</feature>
<dbReference type="InterPro" id="IPR011701">
    <property type="entry name" value="MFS"/>
</dbReference>
<feature type="transmembrane region" description="Helical" evidence="8">
    <location>
        <begin position="356"/>
        <end position="375"/>
    </location>
</feature>
<evidence type="ECO:0000256" key="7">
    <source>
        <dbReference type="SAM" id="MobiDB-lite"/>
    </source>
</evidence>
<reference evidence="10 11" key="1">
    <citation type="submission" date="2019-06" db="EMBL/GenBank/DDBJ databases">
        <title>Draft genome of C. phoceense Strain 272.</title>
        <authorList>
            <person name="Pacheco L.G.C."/>
            <person name="Barberis C.M."/>
            <person name="Almuzara M.N."/>
            <person name="Traglia G.M."/>
            <person name="Santos C.S."/>
            <person name="Rocha D.J.P.G."/>
            <person name="Aguiar E.R.G.R."/>
            <person name="Vay C.A."/>
        </authorList>
    </citation>
    <scope>NUCLEOTIDE SEQUENCE [LARGE SCALE GENOMIC DNA]</scope>
    <source>
        <strain evidence="10 11">272</strain>
    </source>
</reference>
<evidence type="ECO:0000313" key="10">
    <source>
        <dbReference type="EMBL" id="TQE42832.1"/>
    </source>
</evidence>
<keyword evidence="2" id="KW-0813">Transport</keyword>
<feature type="transmembrane region" description="Helical" evidence="8">
    <location>
        <begin position="128"/>
        <end position="151"/>
    </location>
</feature>
<dbReference type="Proteomes" id="UP000318080">
    <property type="component" value="Unassembled WGS sequence"/>
</dbReference>
<dbReference type="InterPro" id="IPR036259">
    <property type="entry name" value="MFS_trans_sf"/>
</dbReference>
<feature type="transmembrane region" description="Helical" evidence="8">
    <location>
        <begin position="233"/>
        <end position="256"/>
    </location>
</feature>
<feature type="transmembrane region" description="Helical" evidence="8">
    <location>
        <begin position="41"/>
        <end position="61"/>
    </location>
</feature>
<feature type="transmembrane region" description="Helical" evidence="8">
    <location>
        <begin position="381"/>
        <end position="401"/>
    </location>
</feature>
<evidence type="ECO:0000256" key="2">
    <source>
        <dbReference type="ARBA" id="ARBA00022448"/>
    </source>
</evidence>
<dbReference type="STRING" id="1686286.GCA_900092335_01400"/>
<dbReference type="PANTHER" id="PTHR23517">
    <property type="entry name" value="RESISTANCE PROTEIN MDTM, PUTATIVE-RELATED-RELATED"/>
    <property type="match status" value="1"/>
</dbReference>
<evidence type="ECO:0000256" key="5">
    <source>
        <dbReference type="ARBA" id="ARBA00022989"/>
    </source>
</evidence>
<dbReference type="InterPro" id="IPR020846">
    <property type="entry name" value="MFS_dom"/>
</dbReference>
<feature type="compositionally biased region" description="Polar residues" evidence="7">
    <location>
        <begin position="1"/>
        <end position="12"/>
    </location>
</feature>
<gene>
    <name evidence="10" type="ORF">EJK80_10595</name>
</gene>
<comment type="subcellular location">
    <subcellularLocation>
        <location evidence="1">Cell membrane</location>
        <topology evidence="1">Multi-pass membrane protein</topology>
    </subcellularLocation>
</comment>
<evidence type="ECO:0000256" key="4">
    <source>
        <dbReference type="ARBA" id="ARBA00022692"/>
    </source>
</evidence>
<keyword evidence="3" id="KW-1003">Cell membrane</keyword>
<keyword evidence="11" id="KW-1185">Reference proteome</keyword>
<comment type="caution">
    <text evidence="10">The sequence shown here is derived from an EMBL/GenBank/DDBJ whole genome shotgun (WGS) entry which is preliminary data.</text>
</comment>
<keyword evidence="5 8" id="KW-1133">Transmembrane helix</keyword>
<feature type="transmembrane region" description="Helical" evidence="8">
    <location>
        <begin position="67"/>
        <end position="93"/>
    </location>
</feature>
<dbReference type="PANTHER" id="PTHR23517:SF3">
    <property type="entry name" value="INTEGRAL MEMBRANE TRANSPORT PROTEIN"/>
    <property type="match status" value="1"/>
</dbReference>
<dbReference type="InterPro" id="IPR050171">
    <property type="entry name" value="MFS_Transporters"/>
</dbReference>
<feature type="domain" description="Major facilitator superfamily (MFS) profile" evidence="9">
    <location>
        <begin position="39"/>
        <end position="405"/>
    </location>
</feature>
<keyword evidence="6 8" id="KW-0472">Membrane</keyword>
<feature type="transmembrane region" description="Helical" evidence="8">
    <location>
        <begin position="322"/>
        <end position="344"/>
    </location>
</feature>
<name>A0A540R520_9CORY</name>
<evidence type="ECO:0000256" key="6">
    <source>
        <dbReference type="ARBA" id="ARBA00023136"/>
    </source>
</evidence>
<feature type="transmembrane region" description="Helical" evidence="8">
    <location>
        <begin position="298"/>
        <end position="316"/>
    </location>
</feature>